<evidence type="ECO:0000256" key="1">
    <source>
        <dbReference type="ARBA" id="ARBA00022603"/>
    </source>
</evidence>
<dbReference type="Gene3D" id="1.25.40.10">
    <property type="entry name" value="Tetratricopeptide repeat domain"/>
    <property type="match status" value="1"/>
</dbReference>
<dbReference type="EMBL" id="QDEB01080734">
    <property type="protein sequence ID" value="RZC34372.1"/>
    <property type="molecule type" value="Genomic_DNA"/>
</dbReference>
<name>A0A482VNA4_ASBVE</name>
<dbReference type="GO" id="GO:0032259">
    <property type="term" value="P:methylation"/>
    <property type="evidence" value="ECO:0007669"/>
    <property type="project" value="UniProtKB-KW"/>
</dbReference>
<dbReference type="Gene3D" id="2.170.270.10">
    <property type="entry name" value="SET domain"/>
    <property type="match status" value="1"/>
</dbReference>
<dbReference type="InterPro" id="IPR044421">
    <property type="entry name" value="SMYD4_SET"/>
</dbReference>
<sequence>MTSVTDADNPPTRMIDYLKTLKPNFSPSRYLTKFGSLKTNQDRVNFIYRDMKKLNFYPKYFKDSKDDGAAIASQKQGDVFFGKGYYHEAIIEYTRSIATAKSRGVLSRSYANRSACLFKINMFKECLVDIDRALANNYPDHLKRQLHERQSQATRLMRPSERFHEDTPCIPEPQRNPLIESASDAVRIEMNEKWGRHVIATREIKIGEVLSVERPFACTLLMERLIHCHHCLEFCYNPVPCEFCTLIVFCSEQCKAKAVISYHKYECAIYFSLIACGMHPVQMLALKVTLLAKEDFGLLSTLTVDLEEVYRSDRYREIHKLMAATNKQSVKSLYDKAEFAAWVFHFLDSCTMFFKRPNTRNKKDIFKEVLLLQLQICELNGLGILEVHYDFTKNVLQTFGVGLYSFSSLFNHACCPNVEGFQYGSTMVMKAMKTIKEGEQCCISYGMSYGNCPKELRQEVLRTKFFFKCECEACKFNWREWNATSQFRSPLFMDLKMNPMEIMFMETELARGNMVSVHQFLARLLPQLKRCENFEPWGNALKIKRLVELCYRLLANRRRV</sequence>
<dbReference type="AlphaFoldDB" id="A0A482VNA4"/>
<organism evidence="5 6">
    <name type="scientific">Asbolus verrucosus</name>
    <name type="common">Desert ironclad beetle</name>
    <dbReference type="NCBI Taxonomy" id="1661398"/>
    <lineage>
        <taxon>Eukaryota</taxon>
        <taxon>Metazoa</taxon>
        <taxon>Ecdysozoa</taxon>
        <taxon>Arthropoda</taxon>
        <taxon>Hexapoda</taxon>
        <taxon>Insecta</taxon>
        <taxon>Pterygota</taxon>
        <taxon>Neoptera</taxon>
        <taxon>Endopterygota</taxon>
        <taxon>Coleoptera</taxon>
        <taxon>Polyphaga</taxon>
        <taxon>Cucujiformia</taxon>
        <taxon>Tenebrionidae</taxon>
        <taxon>Pimeliinae</taxon>
        <taxon>Asbolus</taxon>
    </lineage>
</organism>
<gene>
    <name evidence="5" type="ORF">BDFB_006440</name>
</gene>
<dbReference type="Proteomes" id="UP000292052">
    <property type="component" value="Unassembled WGS sequence"/>
</dbReference>
<dbReference type="STRING" id="1661398.A0A482VNA4"/>
<dbReference type="SUPFAM" id="SSF82199">
    <property type="entry name" value="SET domain"/>
    <property type="match status" value="1"/>
</dbReference>
<dbReference type="OrthoDB" id="7770870at2759"/>
<dbReference type="CDD" id="cd10536">
    <property type="entry name" value="SET_SMYD4"/>
    <property type="match status" value="1"/>
</dbReference>
<dbReference type="GO" id="GO:0008757">
    <property type="term" value="F:S-adenosylmethionine-dependent methyltransferase activity"/>
    <property type="evidence" value="ECO:0007669"/>
    <property type="project" value="UniProtKB-ARBA"/>
</dbReference>
<dbReference type="PANTHER" id="PTHR46165">
    <property type="entry name" value="SET AND MYND DOMAIN-CONTAINING PROTEIN 4"/>
    <property type="match status" value="1"/>
</dbReference>
<dbReference type="Gene3D" id="1.10.220.160">
    <property type="match status" value="1"/>
</dbReference>
<keyword evidence="1" id="KW-0489">Methyltransferase</keyword>
<dbReference type="PROSITE" id="PS50280">
    <property type="entry name" value="SET"/>
    <property type="match status" value="1"/>
</dbReference>
<accession>A0A482VNA4</accession>
<dbReference type="GO" id="GO:0008276">
    <property type="term" value="F:protein methyltransferase activity"/>
    <property type="evidence" value="ECO:0007669"/>
    <property type="project" value="UniProtKB-ARBA"/>
</dbReference>
<evidence type="ECO:0000313" key="5">
    <source>
        <dbReference type="EMBL" id="RZC34372.1"/>
    </source>
</evidence>
<keyword evidence="6" id="KW-1185">Reference proteome</keyword>
<keyword evidence="3" id="KW-0949">S-adenosyl-L-methionine</keyword>
<proteinExistence type="predicted"/>
<dbReference type="InterPro" id="IPR052097">
    <property type="entry name" value="SET-MYND_domain_protein"/>
</dbReference>
<dbReference type="Pfam" id="PF00856">
    <property type="entry name" value="SET"/>
    <property type="match status" value="1"/>
</dbReference>
<dbReference type="Gene3D" id="6.10.140.2220">
    <property type="match status" value="1"/>
</dbReference>
<feature type="domain" description="SET" evidence="4">
    <location>
        <begin position="177"/>
        <end position="446"/>
    </location>
</feature>
<dbReference type="InterPro" id="IPR001214">
    <property type="entry name" value="SET_dom"/>
</dbReference>
<dbReference type="SUPFAM" id="SSF48452">
    <property type="entry name" value="TPR-like"/>
    <property type="match status" value="1"/>
</dbReference>
<dbReference type="GO" id="GO:0005634">
    <property type="term" value="C:nucleus"/>
    <property type="evidence" value="ECO:0007669"/>
    <property type="project" value="TreeGrafter"/>
</dbReference>
<protein>
    <submittedName>
        <fullName evidence="5">SET and/or TPR 11 domain containing protein</fullName>
    </submittedName>
</protein>
<evidence type="ECO:0000256" key="2">
    <source>
        <dbReference type="ARBA" id="ARBA00022679"/>
    </source>
</evidence>
<evidence type="ECO:0000256" key="3">
    <source>
        <dbReference type="ARBA" id="ARBA00022691"/>
    </source>
</evidence>
<keyword evidence="2" id="KW-0808">Transferase</keyword>
<dbReference type="GO" id="GO:0005737">
    <property type="term" value="C:cytoplasm"/>
    <property type="evidence" value="ECO:0007669"/>
    <property type="project" value="TreeGrafter"/>
</dbReference>
<reference evidence="5 6" key="1">
    <citation type="submission" date="2017-03" db="EMBL/GenBank/DDBJ databases">
        <title>Genome of the blue death feigning beetle - Asbolus verrucosus.</title>
        <authorList>
            <person name="Rider S.D."/>
        </authorList>
    </citation>
    <scope>NUCLEOTIDE SEQUENCE [LARGE SCALE GENOMIC DNA]</scope>
    <source>
        <strain evidence="5">Butters</strain>
        <tissue evidence="5">Head and leg muscle</tissue>
    </source>
</reference>
<evidence type="ECO:0000259" key="4">
    <source>
        <dbReference type="PROSITE" id="PS50280"/>
    </source>
</evidence>
<dbReference type="InterPro" id="IPR046341">
    <property type="entry name" value="SET_dom_sf"/>
</dbReference>
<dbReference type="GO" id="GO:0008170">
    <property type="term" value="F:N-methyltransferase activity"/>
    <property type="evidence" value="ECO:0007669"/>
    <property type="project" value="UniProtKB-ARBA"/>
</dbReference>
<dbReference type="GO" id="GO:0042826">
    <property type="term" value="F:histone deacetylase binding"/>
    <property type="evidence" value="ECO:0007669"/>
    <property type="project" value="TreeGrafter"/>
</dbReference>
<dbReference type="InterPro" id="IPR011990">
    <property type="entry name" value="TPR-like_helical_dom_sf"/>
</dbReference>
<evidence type="ECO:0000313" key="6">
    <source>
        <dbReference type="Proteomes" id="UP000292052"/>
    </source>
</evidence>
<comment type="caution">
    <text evidence="5">The sequence shown here is derived from an EMBL/GenBank/DDBJ whole genome shotgun (WGS) entry which is preliminary data.</text>
</comment>
<dbReference type="PANTHER" id="PTHR46165:SF6">
    <property type="entry name" value="SET AND MYND DOMAIN-CONTAINING PROTEIN 4-LIKE PROTEIN"/>
    <property type="match status" value="1"/>
</dbReference>